<evidence type="ECO:0000313" key="2">
    <source>
        <dbReference type="Proteomes" id="UP001056778"/>
    </source>
</evidence>
<proteinExistence type="predicted"/>
<dbReference type="Proteomes" id="UP001056778">
    <property type="component" value="Chromosome 7"/>
</dbReference>
<organism evidence="1 2">
    <name type="scientific">Holotrichia oblita</name>
    <name type="common">Chafer beetle</name>
    <dbReference type="NCBI Taxonomy" id="644536"/>
    <lineage>
        <taxon>Eukaryota</taxon>
        <taxon>Metazoa</taxon>
        <taxon>Ecdysozoa</taxon>
        <taxon>Arthropoda</taxon>
        <taxon>Hexapoda</taxon>
        <taxon>Insecta</taxon>
        <taxon>Pterygota</taxon>
        <taxon>Neoptera</taxon>
        <taxon>Endopterygota</taxon>
        <taxon>Coleoptera</taxon>
        <taxon>Polyphaga</taxon>
        <taxon>Scarabaeiformia</taxon>
        <taxon>Scarabaeidae</taxon>
        <taxon>Melolonthinae</taxon>
        <taxon>Holotrichia</taxon>
    </lineage>
</organism>
<evidence type="ECO:0000313" key="1">
    <source>
        <dbReference type="EMBL" id="KAI4457686.1"/>
    </source>
</evidence>
<gene>
    <name evidence="1" type="ORF">MML48_7g00021834</name>
</gene>
<comment type="caution">
    <text evidence="1">The sequence shown here is derived from an EMBL/GenBank/DDBJ whole genome shotgun (WGS) entry which is preliminary data.</text>
</comment>
<dbReference type="EMBL" id="CM043021">
    <property type="protein sequence ID" value="KAI4457686.1"/>
    <property type="molecule type" value="Genomic_DNA"/>
</dbReference>
<sequence length="242" mass="26458">MFSCSVCNWCYYIVTFLLLIAIFIKLVCKLTAGISTSDTCLVGKTVLVTGGNSGIGYQTALTLAGRGARVLIADKNKATESVRKIIEETGNKNVSYINLDLASLASVRHFAKKINAEETQLDILINNAGIGALCDYLTDDGLQITMQVNHFGPFLLTHLLAGETMRCHENQPKPRKKKQVAAAKSVAIDDLESSSISDQEFSTHDSNSDMNSMSDLEEEFDRRYDAAEEVISLPTFNGPHIS</sequence>
<name>A0ACB9SSW3_HOLOL</name>
<accession>A0ACB9SSW3</accession>
<protein>
    <submittedName>
        <fullName evidence="1">Phosphatidylinositol-glycan biosynthesis class f protein-related</fullName>
    </submittedName>
</protein>
<keyword evidence="2" id="KW-1185">Reference proteome</keyword>
<reference evidence="1" key="1">
    <citation type="submission" date="2022-04" db="EMBL/GenBank/DDBJ databases">
        <title>Chromosome-scale genome assembly of Holotrichia oblita Faldermann.</title>
        <authorList>
            <person name="Rongchong L."/>
        </authorList>
    </citation>
    <scope>NUCLEOTIDE SEQUENCE</scope>
    <source>
        <strain evidence="1">81SQS9</strain>
    </source>
</reference>